<dbReference type="CDD" id="cd00207">
    <property type="entry name" value="fer2"/>
    <property type="match status" value="1"/>
</dbReference>
<dbReference type="InterPro" id="IPR001433">
    <property type="entry name" value="OxRdtase_FAD/NAD-bd"/>
</dbReference>
<evidence type="ECO:0000256" key="3">
    <source>
        <dbReference type="ARBA" id="ARBA00022714"/>
    </source>
</evidence>
<dbReference type="SUPFAM" id="SSF54292">
    <property type="entry name" value="2Fe-2S ferredoxin-like"/>
    <property type="match status" value="1"/>
</dbReference>
<dbReference type="Pfam" id="PF00175">
    <property type="entry name" value="NAD_binding_1"/>
    <property type="match status" value="1"/>
</dbReference>
<dbReference type="Gene3D" id="3.40.50.80">
    <property type="entry name" value="Nucleotide-binding domain of ferredoxin-NADP reductase (FNR) module"/>
    <property type="match status" value="1"/>
</dbReference>
<dbReference type="PROSITE" id="PS51085">
    <property type="entry name" value="2FE2S_FER_2"/>
    <property type="match status" value="1"/>
</dbReference>
<dbReference type="PANTHER" id="PTHR47354:SF8">
    <property type="entry name" value="1,2-PHENYLACETYL-COA EPOXIDASE, SUBUNIT E"/>
    <property type="match status" value="1"/>
</dbReference>
<evidence type="ECO:0000313" key="11">
    <source>
        <dbReference type="EMBL" id="SVA57837.1"/>
    </source>
</evidence>
<dbReference type="GO" id="GO:0051537">
    <property type="term" value="F:2 iron, 2 sulfur cluster binding"/>
    <property type="evidence" value="ECO:0007669"/>
    <property type="project" value="UniProtKB-KW"/>
</dbReference>
<proteinExistence type="predicted"/>
<dbReference type="InterPro" id="IPR036010">
    <property type="entry name" value="2Fe-2S_ferredoxin-like_sf"/>
</dbReference>
<dbReference type="GO" id="GO:0050660">
    <property type="term" value="F:flavin adenine dinucleotide binding"/>
    <property type="evidence" value="ECO:0007669"/>
    <property type="project" value="TreeGrafter"/>
</dbReference>
<dbReference type="SUPFAM" id="SSF52343">
    <property type="entry name" value="Ferredoxin reductase-like, C-terminal NADP-linked domain"/>
    <property type="match status" value="1"/>
</dbReference>
<dbReference type="Pfam" id="PF00111">
    <property type="entry name" value="Fer2"/>
    <property type="match status" value="1"/>
</dbReference>
<dbReference type="Gene3D" id="2.40.30.10">
    <property type="entry name" value="Translation factors"/>
    <property type="match status" value="1"/>
</dbReference>
<dbReference type="PRINTS" id="PR00406">
    <property type="entry name" value="CYTB5RDTASE"/>
</dbReference>
<dbReference type="InterPro" id="IPR011884">
    <property type="entry name" value="PaaE"/>
</dbReference>
<feature type="domain" description="2Fe-2S ferredoxin-type" evidence="9">
    <location>
        <begin position="268"/>
        <end position="359"/>
    </location>
</feature>
<evidence type="ECO:0000256" key="4">
    <source>
        <dbReference type="ARBA" id="ARBA00022723"/>
    </source>
</evidence>
<dbReference type="InterPro" id="IPR050415">
    <property type="entry name" value="MRET"/>
</dbReference>
<keyword evidence="8" id="KW-0411">Iron-sulfur</keyword>
<dbReference type="CDD" id="cd06214">
    <property type="entry name" value="PA_degradation_oxidoreductase_like"/>
    <property type="match status" value="1"/>
</dbReference>
<dbReference type="InterPro" id="IPR001041">
    <property type="entry name" value="2Fe-2S_ferredoxin-type"/>
</dbReference>
<comment type="cofactor">
    <cofactor evidence="1">
        <name>FAD</name>
        <dbReference type="ChEBI" id="CHEBI:57692"/>
    </cofactor>
</comment>
<keyword evidence="5" id="KW-0274">FAD</keyword>
<dbReference type="GO" id="GO:0016491">
    <property type="term" value="F:oxidoreductase activity"/>
    <property type="evidence" value="ECO:0007669"/>
    <property type="project" value="UniProtKB-KW"/>
</dbReference>
<evidence type="ECO:0000259" key="9">
    <source>
        <dbReference type="PROSITE" id="PS51085"/>
    </source>
</evidence>
<dbReference type="AlphaFoldDB" id="A0A381X0Y8"/>
<dbReference type="InterPro" id="IPR001709">
    <property type="entry name" value="Flavoprot_Pyr_Nucl_cyt_Rdtase"/>
</dbReference>
<dbReference type="PROSITE" id="PS00197">
    <property type="entry name" value="2FE2S_FER_1"/>
    <property type="match status" value="1"/>
</dbReference>
<protein>
    <recommendedName>
        <fullName evidence="12">FAD-binding FR-type domain-containing protein</fullName>
    </recommendedName>
</protein>
<evidence type="ECO:0000256" key="7">
    <source>
        <dbReference type="ARBA" id="ARBA00023004"/>
    </source>
</evidence>
<evidence type="ECO:0000256" key="1">
    <source>
        <dbReference type="ARBA" id="ARBA00001974"/>
    </source>
</evidence>
<dbReference type="PANTHER" id="PTHR47354">
    <property type="entry name" value="NADH OXIDOREDUCTASE HCR"/>
    <property type="match status" value="1"/>
</dbReference>
<dbReference type="GO" id="GO:0046872">
    <property type="term" value="F:metal ion binding"/>
    <property type="evidence" value="ECO:0007669"/>
    <property type="project" value="UniProtKB-KW"/>
</dbReference>
<dbReference type="PRINTS" id="PR00371">
    <property type="entry name" value="FPNCR"/>
</dbReference>
<name>A0A381X0Y8_9ZZZZ</name>
<sequence>MRFHPLTVAQVRPETDDTVSVSFRVPDDLRDEYRFTQGQHLTLRREFNGEEVRRSYSICTSVYENDLRVAVKAIPQGVFSGFVHQVLAAGDQIEVGPPIGHFNVPLDPGNHKRYAAFAAGSGITPVISIIKTTLSAEPHSAFSLVYGNRETRSIIFREELESLKNSYLDRLSVTHALSREGRNIPLLDGRIDHSKASQLLDTLLVPEHFDEFFLCGPKGMIDGVRDALIEKGVDRSRIHFELFTAPDQAFELSGSRRTDPATQSGSHSTVVVSLEGKSTTLSMGPDDGSVLEAVRRVRPEVPYACEGGVCATCRARIIEGRVDMQLNFALEEQEVEAGYVLTCQAVPASEHIVLDFDAL</sequence>
<keyword evidence="2" id="KW-0285">Flavoprotein</keyword>
<dbReference type="Gene3D" id="3.10.20.30">
    <property type="match status" value="1"/>
</dbReference>
<accession>A0A381X0Y8</accession>
<reference evidence="11" key="1">
    <citation type="submission" date="2018-05" db="EMBL/GenBank/DDBJ databases">
        <authorList>
            <person name="Lanie J.A."/>
            <person name="Ng W.-L."/>
            <person name="Kazmierczak K.M."/>
            <person name="Andrzejewski T.M."/>
            <person name="Davidsen T.M."/>
            <person name="Wayne K.J."/>
            <person name="Tettelin H."/>
            <person name="Glass J.I."/>
            <person name="Rusch D."/>
            <person name="Podicherti R."/>
            <person name="Tsui H.-C.T."/>
            <person name="Winkler M.E."/>
        </authorList>
    </citation>
    <scope>NUCLEOTIDE SEQUENCE</scope>
</reference>
<feature type="domain" description="FAD-binding FR-type" evidence="10">
    <location>
        <begin position="1"/>
        <end position="105"/>
    </location>
</feature>
<dbReference type="InterPro" id="IPR039261">
    <property type="entry name" value="FNR_nucleotide-bd"/>
</dbReference>
<evidence type="ECO:0000256" key="6">
    <source>
        <dbReference type="ARBA" id="ARBA00023002"/>
    </source>
</evidence>
<evidence type="ECO:0000256" key="2">
    <source>
        <dbReference type="ARBA" id="ARBA00022630"/>
    </source>
</evidence>
<dbReference type="SUPFAM" id="SSF63380">
    <property type="entry name" value="Riboflavin synthase domain-like"/>
    <property type="match status" value="1"/>
</dbReference>
<keyword evidence="3" id="KW-0001">2Fe-2S</keyword>
<dbReference type="GO" id="GO:0010124">
    <property type="term" value="P:phenylacetate catabolic process"/>
    <property type="evidence" value="ECO:0007669"/>
    <property type="project" value="InterPro"/>
</dbReference>
<keyword evidence="6" id="KW-0560">Oxidoreductase</keyword>
<dbReference type="InterPro" id="IPR017938">
    <property type="entry name" value="Riboflavin_synthase-like_b-brl"/>
</dbReference>
<keyword evidence="4" id="KW-0479">Metal-binding</keyword>
<organism evidence="11">
    <name type="scientific">marine metagenome</name>
    <dbReference type="NCBI Taxonomy" id="408172"/>
    <lineage>
        <taxon>unclassified sequences</taxon>
        <taxon>metagenomes</taxon>
        <taxon>ecological metagenomes</taxon>
    </lineage>
</organism>
<dbReference type="PROSITE" id="PS51384">
    <property type="entry name" value="FAD_FR"/>
    <property type="match status" value="1"/>
</dbReference>
<dbReference type="InterPro" id="IPR008333">
    <property type="entry name" value="Cbr1-like_FAD-bd_dom"/>
</dbReference>
<evidence type="ECO:0000256" key="5">
    <source>
        <dbReference type="ARBA" id="ARBA00022827"/>
    </source>
</evidence>
<dbReference type="InterPro" id="IPR017927">
    <property type="entry name" value="FAD-bd_FR_type"/>
</dbReference>
<evidence type="ECO:0000259" key="10">
    <source>
        <dbReference type="PROSITE" id="PS51384"/>
    </source>
</evidence>
<keyword evidence="7" id="KW-0408">Iron</keyword>
<dbReference type="InterPro" id="IPR006058">
    <property type="entry name" value="2Fe2S_fd_BS"/>
</dbReference>
<gene>
    <name evidence="11" type="ORF">METZ01_LOCUS110691</name>
</gene>
<dbReference type="EMBL" id="UINC01013376">
    <property type="protein sequence ID" value="SVA57837.1"/>
    <property type="molecule type" value="Genomic_DNA"/>
</dbReference>
<dbReference type="NCBIfam" id="TIGR02160">
    <property type="entry name" value="PA_CoA_Oxy5"/>
    <property type="match status" value="1"/>
</dbReference>
<evidence type="ECO:0000256" key="8">
    <source>
        <dbReference type="ARBA" id="ARBA00023014"/>
    </source>
</evidence>
<dbReference type="InterPro" id="IPR012675">
    <property type="entry name" value="Beta-grasp_dom_sf"/>
</dbReference>
<dbReference type="Pfam" id="PF00970">
    <property type="entry name" value="FAD_binding_6"/>
    <property type="match status" value="1"/>
</dbReference>
<evidence type="ECO:0008006" key="12">
    <source>
        <dbReference type="Google" id="ProtNLM"/>
    </source>
</evidence>